<organism evidence="2 3">
    <name type="scientific">Candidatus Giovannonibacteria bacterium RIFCSPHIGHO2_02_43_13</name>
    <dbReference type="NCBI Taxonomy" id="1798330"/>
    <lineage>
        <taxon>Bacteria</taxon>
        <taxon>Candidatus Giovannoniibacteriota</taxon>
    </lineage>
</organism>
<proteinExistence type="predicted"/>
<reference evidence="2 3" key="1">
    <citation type="journal article" date="2016" name="Nat. Commun.">
        <title>Thousands of microbial genomes shed light on interconnected biogeochemical processes in an aquifer system.</title>
        <authorList>
            <person name="Anantharaman K."/>
            <person name="Brown C.T."/>
            <person name="Hug L.A."/>
            <person name="Sharon I."/>
            <person name="Castelle C.J."/>
            <person name="Probst A.J."/>
            <person name="Thomas B.C."/>
            <person name="Singh A."/>
            <person name="Wilkins M.J."/>
            <person name="Karaoz U."/>
            <person name="Brodie E.L."/>
            <person name="Williams K.H."/>
            <person name="Hubbard S.S."/>
            <person name="Banfield J.F."/>
        </authorList>
    </citation>
    <scope>NUCLEOTIDE SEQUENCE [LARGE SCALE GENOMIC DNA]</scope>
</reference>
<evidence type="ECO:0000313" key="3">
    <source>
        <dbReference type="Proteomes" id="UP000178425"/>
    </source>
</evidence>
<gene>
    <name evidence="2" type="ORF">A2W54_04730</name>
</gene>
<dbReference type="EMBL" id="MFHI01000028">
    <property type="protein sequence ID" value="OGF78469.1"/>
    <property type="molecule type" value="Genomic_DNA"/>
</dbReference>
<name>A0A1F5WS31_9BACT</name>
<protein>
    <submittedName>
        <fullName evidence="2">Uncharacterized protein</fullName>
    </submittedName>
</protein>
<accession>A0A1F5WS31</accession>
<evidence type="ECO:0000256" key="1">
    <source>
        <dbReference type="SAM" id="MobiDB-lite"/>
    </source>
</evidence>
<feature type="compositionally biased region" description="Low complexity" evidence="1">
    <location>
        <begin position="404"/>
        <end position="434"/>
    </location>
</feature>
<evidence type="ECO:0000313" key="2">
    <source>
        <dbReference type="EMBL" id="OGF78469.1"/>
    </source>
</evidence>
<comment type="caution">
    <text evidence="2">The sequence shown here is derived from an EMBL/GenBank/DDBJ whole genome shotgun (WGS) entry which is preliminary data.</text>
</comment>
<dbReference type="Proteomes" id="UP000178425">
    <property type="component" value="Unassembled WGS sequence"/>
</dbReference>
<sequence length="538" mass="56871">MKKVPIFWASVLVVLYFYSPLIVSAAPSIASFDVSPALGSSGYPYSFTWTLNDAGGSSLVIPCADGIRAKNANTGAEIVCDTKFSLPAASSGGLLLKLINISGVSKTISVKLIPKDTSGVLQDALVKTVSVSVSPSAQVVEFFKSSTTTTETGKAVTLSWNIPDAWGANISMECKDGVRATSPNYSSGNLSCGRQIFSTALGKTASLAINFTNSSIDAIPVSFTLYPAIGTNIYNGINTESITVDVASDYVPDPTVNYFKTSSPLTVFSGENIKLSWDTENTKGVNFKISCADSTTATSSVEPNVNLLCDKYALTTLLGSDGNISLAFQNKSAISKNVTATLYPAFKNKEGYDATKSKSLAFEIKPAGFVAAPLVPSPTPLPISTTTIKPSPTPAPTKTPTPTPSAAKTTPTPTPTVKATPTPTAKATPKPAATTVKIAPTASPQPTPEETDILEVVASPKLKNTQEISDYLIGKGQVDEIKSATLNSAENIYEIRGLRNVKLFYVIPVKIKVTLKVDALNGKAKETRFAWWSFLVKW</sequence>
<dbReference type="AlphaFoldDB" id="A0A1F5WS31"/>
<feature type="region of interest" description="Disordered" evidence="1">
    <location>
        <begin position="384"/>
        <end position="434"/>
    </location>
</feature>
<feature type="compositionally biased region" description="Pro residues" evidence="1">
    <location>
        <begin position="391"/>
        <end position="403"/>
    </location>
</feature>